<feature type="compositionally biased region" description="Low complexity" evidence="5">
    <location>
        <begin position="152"/>
        <end position="162"/>
    </location>
</feature>
<feature type="region of interest" description="Disordered" evidence="5">
    <location>
        <begin position="335"/>
        <end position="407"/>
    </location>
</feature>
<dbReference type="PANTHER" id="PTHR10039">
    <property type="entry name" value="AMELOGENIN"/>
    <property type="match status" value="1"/>
</dbReference>
<dbReference type="EMBL" id="JAAABM010000009">
    <property type="protein sequence ID" value="KAF7675338.1"/>
    <property type="molecule type" value="Genomic_DNA"/>
</dbReference>
<dbReference type="Pfam" id="PF08243">
    <property type="entry name" value="SPT2"/>
    <property type="match status" value="1"/>
</dbReference>
<comment type="similarity">
    <text evidence="1">Belongs to the SPT2 family.</text>
</comment>
<accession>A0A8H7ED46</accession>
<evidence type="ECO:0000259" key="6">
    <source>
        <dbReference type="Pfam" id="PF24883"/>
    </source>
</evidence>
<sequence>MSSLKDIMSIIDPSAKAQATVSKQAPPAGAPRPVSRPSGGANGASQPPQLKRKASGPVESGQVKIQRKEAVRGPAQPNGVARATSSPASSKPTPSASTTAVPYRGTAAPASSKSANPPVRKPLQSSNAPAARPKATAPVPAPTPKPAPPATSTPASSAAPKKGYLAMLQKAKEKDATKPIAPPIKHEPTKILSRKERLALKAEASAGAKGKKPVAGLPSRALDPKADPSKEKKKPSEVGYQGTARPAKKPVEVGYKGTARPASAPATSSRNGTPAVKAKPNPAKGRYDGYADWDELSDMEDEEEDYASDASSDMEGGIWDVEEEEQIALKVAKKEDAEALAEENRLKREKEERKKKLAAMAAKAKKRQLEERREKERRRARDKIENDLDDGRVGPRSSDSPDELPVIIDRGPYRGHIYPREQLFFNSIMLASDVEPIYAGPLGGELRQEVHRAPIRRPKTQREQKPRSRPVPSEYLTASQNAENLRQWEKRNKVDETKQREYPRPVPTLNSILRNEAVDPSMRARVRERIERGLTSADQKLLDKDSYPVTMKDAGLVPNFSHPSAGSYYPSSSGSSDGSNNDPHHRPPSPPDRVPEHVFAFLCSLLTPSELALHYDVIFDSAPPHPPPFPNLVPRSNATSTTPVDVRLVQKLHTAVYGLQDRIVGVEEDLIPELSTNLENKHLQVKELDVQNLSLQEEVIELKRIVDFSNKVLAGCWEREWEVWRTLNDIQRRREACRGRLARMFSRASDATIRDDELLHSHRPEGYVAQTQPFGRAAQGPLKKKELDALLLMAKQNVSILVEDLGEARGLVEAFRERSEVDEEVPPAERSAVRRIEVGQALLSDEMREVSRHLSTHTNYEEARKVVLWVSSTPSDGARVSLASALSRHIPDTGTWLLRSKQFQDWKNSETGTMWITGLPGSGKTLLCASIIRDIQQLCADTTAVVYFFCDHRDRAKTTHENFAASIVRQMMEASFLCLEQGRALYKEKSKEGSRPCHKDEYIPLICSSVENLKEVYVIVDALDESTQGDAIAQSLVKIHDSGRKVGCHIRVLLTSRFDARIQGRYPTLAMTHVVLAENMRSDIQHYVNEELRLRLAKGVLKVRNDNILPAIQQCALLRAGTILQARLQIDYLCTAKSDKEIKNMIQRLPNGLGYTYQTLLCGIAMRYPTRIVEVQKLFRCLVTSAEPLTACELSEVLAMEPNERDLDHDAVVTDPFDALEPISALVRIEGMGTLRSVVKLCHYSFQEYLCSHAIRQSPAHLFHIDKEEAHAWMTGLCLQYLTLNTFDMPIEHGLDLGSNDMYAFRRYAAANWFKHAMMAENYWLLRNASIPFPSFFLDAGEGPPCYKRWQDLVANTYFDADFID</sequence>
<feature type="region of interest" description="Disordered" evidence="5">
    <location>
        <begin position="562"/>
        <end position="593"/>
    </location>
</feature>
<dbReference type="InterPro" id="IPR056884">
    <property type="entry name" value="NPHP3-like_N"/>
</dbReference>
<evidence type="ECO:0000313" key="7">
    <source>
        <dbReference type="EMBL" id="KAF7675338.1"/>
    </source>
</evidence>
<dbReference type="InterPro" id="IPR013256">
    <property type="entry name" value="Chromatin_SPT2"/>
</dbReference>
<feature type="compositionally biased region" description="Low complexity" evidence="5">
    <location>
        <begin position="258"/>
        <end position="270"/>
    </location>
</feature>
<feature type="domain" description="Nephrocystin 3-like N-terminal" evidence="6">
    <location>
        <begin position="892"/>
        <end position="1057"/>
    </location>
</feature>
<evidence type="ECO:0000256" key="2">
    <source>
        <dbReference type="ARBA" id="ARBA00022737"/>
    </source>
</evidence>
<feature type="coiled-coil region" evidence="4">
    <location>
        <begin position="678"/>
        <end position="705"/>
    </location>
</feature>
<feature type="region of interest" description="Disordered" evidence="5">
    <location>
        <begin position="451"/>
        <end position="503"/>
    </location>
</feature>
<reference evidence="7" key="2">
    <citation type="submission" date="2020-08" db="EMBL/GenBank/DDBJ databases">
        <title>Draft Genome Sequence of Cumin Blight Pathogen Alternaria burnsii.</title>
        <authorList>
            <person name="Feng Z."/>
        </authorList>
    </citation>
    <scope>NUCLEOTIDE SEQUENCE</scope>
    <source>
        <strain evidence="7">CBS107.38</strain>
    </source>
</reference>
<feature type="compositionally biased region" description="Low complexity" evidence="5">
    <location>
        <begin position="562"/>
        <end position="581"/>
    </location>
</feature>
<organism evidence="7 8">
    <name type="scientific">Alternaria burnsii</name>
    <dbReference type="NCBI Taxonomy" id="1187904"/>
    <lineage>
        <taxon>Eukaryota</taxon>
        <taxon>Fungi</taxon>
        <taxon>Dikarya</taxon>
        <taxon>Ascomycota</taxon>
        <taxon>Pezizomycotina</taxon>
        <taxon>Dothideomycetes</taxon>
        <taxon>Pleosporomycetidae</taxon>
        <taxon>Pleosporales</taxon>
        <taxon>Pleosporineae</taxon>
        <taxon>Pleosporaceae</taxon>
        <taxon>Alternaria</taxon>
        <taxon>Alternaria sect. Alternaria</taxon>
    </lineage>
</organism>
<dbReference type="GeneID" id="62205326"/>
<evidence type="ECO:0000256" key="4">
    <source>
        <dbReference type="SAM" id="Coils"/>
    </source>
</evidence>
<dbReference type="InterPro" id="IPR027417">
    <property type="entry name" value="P-loop_NTPase"/>
</dbReference>
<evidence type="ECO:0000313" key="8">
    <source>
        <dbReference type="Proteomes" id="UP000596902"/>
    </source>
</evidence>
<dbReference type="PANTHER" id="PTHR10039:SF16">
    <property type="entry name" value="GPI INOSITOL-DEACYLASE"/>
    <property type="match status" value="1"/>
</dbReference>
<name>A0A8H7ED46_9PLEO</name>
<evidence type="ECO:0000256" key="5">
    <source>
        <dbReference type="SAM" id="MobiDB-lite"/>
    </source>
</evidence>
<keyword evidence="2" id="KW-0677">Repeat</keyword>
<dbReference type="RefSeq" id="XP_038785620.1">
    <property type="nucleotide sequence ID" value="XM_038932148.1"/>
</dbReference>
<feature type="compositionally biased region" description="Low complexity" evidence="5">
    <location>
        <begin position="128"/>
        <end position="138"/>
    </location>
</feature>
<proteinExistence type="inferred from homology"/>
<keyword evidence="3 4" id="KW-0175">Coiled coil</keyword>
<evidence type="ECO:0000256" key="3">
    <source>
        <dbReference type="ARBA" id="ARBA00023054"/>
    </source>
</evidence>
<dbReference type="Gene3D" id="3.40.50.300">
    <property type="entry name" value="P-loop containing nucleotide triphosphate hydrolases"/>
    <property type="match status" value="1"/>
</dbReference>
<feature type="compositionally biased region" description="Acidic residues" evidence="5">
    <location>
        <begin position="291"/>
        <end position="307"/>
    </location>
</feature>
<dbReference type="Proteomes" id="UP000596902">
    <property type="component" value="Unassembled WGS sequence"/>
</dbReference>
<dbReference type="SMART" id="SM00784">
    <property type="entry name" value="SPT2"/>
    <property type="match status" value="1"/>
</dbReference>
<feature type="compositionally biased region" description="Pro residues" evidence="5">
    <location>
        <begin position="139"/>
        <end position="151"/>
    </location>
</feature>
<dbReference type="Pfam" id="PF24883">
    <property type="entry name" value="NPHP3_N"/>
    <property type="match status" value="1"/>
</dbReference>
<feature type="compositionally biased region" description="Basic and acidic residues" evidence="5">
    <location>
        <begin position="222"/>
        <end position="236"/>
    </location>
</feature>
<feature type="compositionally biased region" description="Basic and acidic residues" evidence="5">
    <location>
        <begin position="486"/>
        <end position="503"/>
    </location>
</feature>
<feature type="compositionally biased region" description="Basic and acidic residues" evidence="5">
    <location>
        <begin position="367"/>
        <end position="393"/>
    </location>
</feature>
<dbReference type="SUPFAM" id="SSF52540">
    <property type="entry name" value="P-loop containing nucleoside triphosphate hydrolases"/>
    <property type="match status" value="1"/>
</dbReference>
<comment type="caution">
    <text evidence="7">The sequence shown here is derived from an EMBL/GenBank/DDBJ whole genome shotgun (WGS) entry which is preliminary data.</text>
</comment>
<feature type="compositionally biased region" description="Basic and acidic residues" evidence="5">
    <location>
        <begin position="335"/>
        <end position="354"/>
    </location>
</feature>
<feature type="compositionally biased region" description="Low complexity" evidence="5">
    <location>
        <begin position="83"/>
        <end position="118"/>
    </location>
</feature>
<feature type="region of interest" description="Disordered" evidence="5">
    <location>
        <begin position="15"/>
        <end position="316"/>
    </location>
</feature>
<evidence type="ECO:0000256" key="1">
    <source>
        <dbReference type="ARBA" id="ARBA00006461"/>
    </source>
</evidence>
<gene>
    <name evidence="7" type="ORF">GT037_007101</name>
</gene>
<reference evidence="7" key="1">
    <citation type="submission" date="2020-01" db="EMBL/GenBank/DDBJ databases">
        <authorList>
            <person name="Feng Z.H.Z."/>
        </authorList>
    </citation>
    <scope>NUCLEOTIDE SEQUENCE</scope>
    <source>
        <strain evidence="7">CBS107.38</strain>
    </source>
</reference>
<feature type="compositionally biased region" description="Basic and acidic residues" evidence="5">
    <location>
        <begin position="184"/>
        <end position="200"/>
    </location>
</feature>
<keyword evidence="8" id="KW-1185">Reference proteome</keyword>
<protein>
    <recommendedName>
        <fullName evidence="6">Nephrocystin 3-like N-terminal domain-containing protein</fullName>
    </recommendedName>
</protein>